<gene>
    <name evidence="1" type="ORF">O0I10_003385</name>
</gene>
<proteinExistence type="predicted"/>
<evidence type="ECO:0000313" key="2">
    <source>
        <dbReference type="Proteomes" id="UP001234581"/>
    </source>
</evidence>
<name>A0AAD7Y2I0_9FUNG</name>
<dbReference type="RefSeq" id="XP_058345655.1">
    <property type="nucleotide sequence ID" value="XM_058483456.1"/>
</dbReference>
<reference evidence="1 2" key="1">
    <citation type="submission" date="2023-03" db="EMBL/GenBank/DDBJ databases">
        <title>Genome sequence of Lichtheimia ornata CBS 291.66.</title>
        <authorList>
            <person name="Mohabir J.T."/>
            <person name="Shea T.P."/>
            <person name="Kurbessoian T."/>
            <person name="Berby B."/>
            <person name="Fontaine J."/>
            <person name="Livny J."/>
            <person name="Gnirke A."/>
            <person name="Stajich J.E."/>
            <person name="Cuomo C.A."/>
        </authorList>
    </citation>
    <scope>NUCLEOTIDE SEQUENCE [LARGE SCALE GENOMIC DNA]</scope>
    <source>
        <strain evidence="1">CBS 291.66</strain>
    </source>
</reference>
<dbReference type="GeneID" id="83210798"/>
<dbReference type="EMBL" id="JARTCD010000011">
    <property type="protein sequence ID" value="KAJ8660742.1"/>
    <property type="molecule type" value="Genomic_DNA"/>
</dbReference>
<protein>
    <submittedName>
        <fullName evidence="1">Uncharacterized protein</fullName>
    </submittedName>
</protein>
<dbReference type="AlphaFoldDB" id="A0AAD7Y2I0"/>
<evidence type="ECO:0000313" key="1">
    <source>
        <dbReference type="EMBL" id="KAJ8660742.1"/>
    </source>
</evidence>
<keyword evidence="2" id="KW-1185">Reference proteome</keyword>
<dbReference type="Proteomes" id="UP001234581">
    <property type="component" value="Unassembled WGS sequence"/>
</dbReference>
<organism evidence="1 2">
    <name type="scientific">Lichtheimia ornata</name>
    <dbReference type="NCBI Taxonomy" id="688661"/>
    <lineage>
        <taxon>Eukaryota</taxon>
        <taxon>Fungi</taxon>
        <taxon>Fungi incertae sedis</taxon>
        <taxon>Mucoromycota</taxon>
        <taxon>Mucoromycotina</taxon>
        <taxon>Mucoromycetes</taxon>
        <taxon>Mucorales</taxon>
        <taxon>Lichtheimiaceae</taxon>
        <taxon>Lichtheimia</taxon>
    </lineage>
</organism>
<comment type="caution">
    <text evidence="1">The sequence shown here is derived from an EMBL/GenBank/DDBJ whole genome shotgun (WGS) entry which is preliminary data.</text>
</comment>
<sequence>MHRQFKSEGFRVHGLSDQEIKEILTQIAPASVITRCAGHRQGSRLPFTAYISVKERRHEYRYVHFATKSEAATFFDMHASGSLMSKCELPSKMASEWNM</sequence>
<accession>A0AAD7Y2I0</accession>